<accession>A0ABS2FNA3</accession>
<proteinExistence type="predicted"/>
<feature type="domain" description="IrrE N-terminal-like" evidence="1">
    <location>
        <begin position="110"/>
        <end position="215"/>
    </location>
</feature>
<comment type="caution">
    <text evidence="2">The sequence shown here is derived from an EMBL/GenBank/DDBJ whole genome shotgun (WGS) entry which is preliminary data.</text>
</comment>
<dbReference type="InterPro" id="IPR010359">
    <property type="entry name" value="IrrE_HExxH"/>
</dbReference>
<dbReference type="EMBL" id="JACJLU010000002">
    <property type="protein sequence ID" value="MBM6831075.1"/>
    <property type="molecule type" value="Genomic_DNA"/>
</dbReference>
<dbReference type="RefSeq" id="WP_204685091.1">
    <property type="nucleotide sequence ID" value="NZ_JACJLU010000002.1"/>
</dbReference>
<evidence type="ECO:0000313" key="2">
    <source>
        <dbReference type="EMBL" id="MBM6831075.1"/>
    </source>
</evidence>
<organism evidence="2 3">
    <name type="scientific">Faecalicoccus acidiformans</name>
    <dbReference type="NCBI Taxonomy" id="915173"/>
    <lineage>
        <taxon>Bacteria</taxon>
        <taxon>Bacillati</taxon>
        <taxon>Bacillota</taxon>
        <taxon>Erysipelotrichia</taxon>
        <taxon>Erysipelotrichales</taxon>
        <taxon>Erysipelotrichaceae</taxon>
        <taxon>Faecalicoccus</taxon>
    </lineage>
</organism>
<gene>
    <name evidence="2" type="ORF">H5982_02985</name>
</gene>
<protein>
    <submittedName>
        <fullName evidence="2">ImmA/IrrE family metallo-endopeptidase</fullName>
    </submittedName>
</protein>
<evidence type="ECO:0000259" key="1">
    <source>
        <dbReference type="Pfam" id="PF06114"/>
    </source>
</evidence>
<name>A0ABS2FNA3_9FIRM</name>
<reference evidence="2 3" key="1">
    <citation type="journal article" date="2021" name="Sci. Rep.">
        <title>The distribution of antibiotic resistance genes in chicken gut microbiota commensals.</title>
        <authorList>
            <person name="Juricova H."/>
            <person name="Matiasovicova J."/>
            <person name="Kubasova T."/>
            <person name="Cejkova D."/>
            <person name="Rychlik I."/>
        </authorList>
    </citation>
    <scope>NUCLEOTIDE SEQUENCE [LARGE SCALE GENOMIC DNA]</scope>
    <source>
        <strain evidence="2 3">An423</strain>
    </source>
</reference>
<sequence length="220" mass="25229">MDYNSRKLVPYIPPAEYDKVAHEFLEQFYPDALKNPMPVPIEEIAKTGLGLDVQYICLSEELDIYGMTIFTDGVVEVYDPDEGLYDTKSFKAKTVLIDPEAVKKTNTGCRNNTIAHECVHWYKHRYYYKMQKFSLPRYAKYCKCRVDQLPESTDEENIMESQAIGIAPRILMPKNTFVEAAEHLGVAYGKDNRSAICTLADLFDVSKQSVEIRLEECSLL</sequence>
<dbReference type="Pfam" id="PF06114">
    <property type="entry name" value="Peptidase_M78"/>
    <property type="match status" value="1"/>
</dbReference>
<keyword evidence="3" id="KW-1185">Reference proteome</keyword>
<evidence type="ECO:0000313" key="3">
    <source>
        <dbReference type="Proteomes" id="UP000775500"/>
    </source>
</evidence>
<dbReference type="Proteomes" id="UP000775500">
    <property type="component" value="Unassembled WGS sequence"/>
</dbReference>